<comment type="caution">
    <text evidence="1">The sequence shown here is derived from an EMBL/GenBank/DDBJ whole genome shotgun (WGS) entry which is preliminary data.</text>
</comment>
<organism evidence="1 2">
    <name type="scientific">Hygrophoropsis aurantiaca</name>
    <dbReference type="NCBI Taxonomy" id="72124"/>
    <lineage>
        <taxon>Eukaryota</taxon>
        <taxon>Fungi</taxon>
        <taxon>Dikarya</taxon>
        <taxon>Basidiomycota</taxon>
        <taxon>Agaricomycotina</taxon>
        <taxon>Agaricomycetes</taxon>
        <taxon>Agaricomycetidae</taxon>
        <taxon>Boletales</taxon>
        <taxon>Coniophorineae</taxon>
        <taxon>Hygrophoropsidaceae</taxon>
        <taxon>Hygrophoropsis</taxon>
    </lineage>
</organism>
<sequence>MGNRPSIFVKTPQEYLEDQWDSPPWLPLECPSGHVRVFFYVEWSEGLDDSDILVNLSTIKTDIPLEVSGELDLRLVRKMWGLERCMPIHSERLTAVEPEDPDCLSPLAITVLSGEEGILKLFEPSPSESMVRVRERRLRILRKYDASMTGAKRALFGTVHRILRPFKILREQYVLEVEVYRNHTSTQTTSQAESYTTWDHVRHILFVAALIYLVLSGAVARNLNFVYRKAILLYPEIFQSKLSVLSSMHNSTSSFLSI</sequence>
<accession>A0ACB8AD57</accession>
<keyword evidence="2" id="KW-1185">Reference proteome</keyword>
<dbReference type="EMBL" id="MU267682">
    <property type="protein sequence ID" value="KAH7911325.1"/>
    <property type="molecule type" value="Genomic_DNA"/>
</dbReference>
<protein>
    <submittedName>
        <fullName evidence="1">Uncharacterized protein</fullName>
    </submittedName>
</protein>
<name>A0ACB8AD57_9AGAM</name>
<dbReference type="Proteomes" id="UP000790377">
    <property type="component" value="Unassembled WGS sequence"/>
</dbReference>
<proteinExistence type="predicted"/>
<evidence type="ECO:0000313" key="2">
    <source>
        <dbReference type="Proteomes" id="UP000790377"/>
    </source>
</evidence>
<evidence type="ECO:0000313" key="1">
    <source>
        <dbReference type="EMBL" id="KAH7911325.1"/>
    </source>
</evidence>
<reference evidence="1" key="1">
    <citation type="journal article" date="2021" name="New Phytol.">
        <title>Evolutionary innovations through gain and loss of genes in the ectomycorrhizal Boletales.</title>
        <authorList>
            <person name="Wu G."/>
            <person name="Miyauchi S."/>
            <person name="Morin E."/>
            <person name="Kuo A."/>
            <person name="Drula E."/>
            <person name="Varga T."/>
            <person name="Kohler A."/>
            <person name="Feng B."/>
            <person name="Cao Y."/>
            <person name="Lipzen A."/>
            <person name="Daum C."/>
            <person name="Hundley H."/>
            <person name="Pangilinan J."/>
            <person name="Johnson J."/>
            <person name="Barry K."/>
            <person name="LaButti K."/>
            <person name="Ng V."/>
            <person name="Ahrendt S."/>
            <person name="Min B."/>
            <person name="Choi I.G."/>
            <person name="Park H."/>
            <person name="Plett J.M."/>
            <person name="Magnuson J."/>
            <person name="Spatafora J.W."/>
            <person name="Nagy L.G."/>
            <person name="Henrissat B."/>
            <person name="Grigoriev I.V."/>
            <person name="Yang Z.L."/>
            <person name="Xu J."/>
            <person name="Martin F.M."/>
        </authorList>
    </citation>
    <scope>NUCLEOTIDE SEQUENCE</scope>
    <source>
        <strain evidence="1">ATCC 28755</strain>
    </source>
</reference>
<gene>
    <name evidence="1" type="ORF">BJ138DRAFT_1006884</name>
</gene>